<comment type="caution">
    <text evidence="3">The sequence shown here is derived from an EMBL/GenBank/DDBJ whole genome shotgun (WGS) entry which is preliminary data.</text>
</comment>
<name>A0AAD9YEL6_COLKA</name>
<evidence type="ECO:0000313" key="3">
    <source>
        <dbReference type="EMBL" id="KAK2758164.1"/>
    </source>
</evidence>
<feature type="region of interest" description="Disordered" evidence="2">
    <location>
        <begin position="294"/>
        <end position="318"/>
    </location>
</feature>
<proteinExistence type="predicted"/>
<evidence type="ECO:0000256" key="2">
    <source>
        <dbReference type="SAM" id="MobiDB-lite"/>
    </source>
</evidence>
<organism evidence="3 4">
    <name type="scientific">Colletotrichum kahawae</name>
    <name type="common">Coffee berry disease fungus</name>
    <dbReference type="NCBI Taxonomy" id="34407"/>
    <lineage>
        <taxon>Eukaryota</taxon>
        <taxon>Fungi</taxon>
        <taxon>Dikarya</taxon>
        <taxon>Ascomycota</taxon>
        <taxon>Pezizomycotina</taxon>
        <taxon>Sordariomycetes</taxon>
        <taxon>Hypocreomycetidae</taxon>
        <taxon>Glomerellales</taxon>
        <taxon>Glomerellaceae</taxon>
        <taxon>Colletotrichum</taxon>
        <taxon>Colletotrichum gloeosporioides species complex</taxon>
    </lineage>
</organism>
<protein>
    <submittedName>
        <fullName evidence="3">Uncharacterized protein</fullName>
    </submittedName>
</protein>
<keyword evidence="1" id="KW-0175">Coiled coil</keyword>
<accession>A0AAD9YEL6</accession>
<reference evidence="3" key="1">
    <citation type="submission" date="2023-02" db="EMBL/GenBank/DDBJ databases">
        <title>Colletotrichum kahawae CIFC_Que2 genome sequencing and assembly.</title>
        <authorList>
            <person name="Baroncelli R."/>
        </authorList>
    </citation>
    <scope>NUCLEOTIDE SEQUENCE</scope>
    <source>
        <strain evidence="3">CIFC_Que2</strain>
    </source>
</reference>
<dbReference type="AlphaFoldDB" id="A0AAD9YEL6"/>
<feature type="compositionally biased region" description="Basic and acidic residues" evidence="2">
    <location>
        <begin position="309"/>
        <end position="318"/>
    </location>
</feature>
<dbReference type="Proteomes" id="UP001281614">
    <property type="component" value="Unassembled WGS sequence"/>
</dbReference>
<dbReference type="EMBL" id="VYYT01000192">
    <property type="protein sequence ID" value="KAK2758164.1"/>
    <property type="molecule type" value="Genomic_DNA"/>
</dbReference>
<evidence type="ECO:0000313" key="4">
    <source>
        <dbReference type="Proteomes" id="UP001281614"/>
    </source>
</evidence>
<sequence>MSSSHKLKERPLPAWYYRVSALYYCSDDEVISEDFDEDISDLESSKHGSTNEVAVTAQRDCDCEDDDCEHHVFDSDDSTSERSYNGSDADWYYELKELREERKEQLREVAKEKEDEKDYERRKGEEVRTAYAALKKSEKESETLHMGSLHYKMFQLYCPEHVEHFWTEFSNSKYIEFFHPDSHDEMARGKKPKTNRRTVEGHIYLDAETDYHFQPFHSPTRPSRKKHALRLNQDDRNLVVQFVNDEYLTVRVSRDLVFECHSRPMPDSAPETFEFMGILRTPEKARAEARERLRAKRGPSPGETWFELNHPEGHWNQY</sequence>
<keyword evidence="4" id="KW-1185">Reference proteome</keyword>
<evidence type="ECO:0000256" key="1">
    <source>
        <dbReference type="SAM" id="Coils"/>
    </source>
</evidence>
<gene>
    <name evidence="3" type="ORF">CKAH01_16878</name>
</gene>
<feature type="coiled-coil region" evidence="1">
    <location>
        <begin position="95"/>
        <end position="123"/>
    </location>
</feature>